<evidence type="ECO:0000259" key="1">
    <source>
        <dbReference type="Pfam" id="PF00582"/>
    </source>
</evidence>
<dbReference type="Pfam" id="PF00582">
    <property type="entry name" value="Usp"/>
    <property type="match status" value="1"/>
</dbReference>
<dbReference type="Proteomes" id="UP001595846">
    <property type="component" value="Unassembled WGS sequence"/>
</dbReference>
<dbReference type="GeneID" id="73901358"/>
<gene>
    <name evidence="2" type="ORF">ACFOUR_00130</name>
</gene>
<dbReference type="SUPFAM" id="SSF52402">
    <property type="entry name" value="Adenine nucleotide alpha hydrolases-like"/>
    <property type="match status" value="1"/>
</dbReference>
<dbReference type="InterPro" id="IPR014729">
    <property type="entry name" value="Rossmann-like_a/b/a_fold"/>
</dbReference>
<dbReference type="EMBL" id="JBHSAQ010000001">
    <property type="protein sequence ID" value="MFC3956778.1"/>
    <property type="molecule type" value="Genomic_DNA"/>
</dbReference>
<protein>
    <submittedName>
        <fullName evidence="2">Universal stress protein</fullName>
    </submittedName>
</protein>
<keyword evidence="3" id="KW-1185">Reference proteome</keyword>
<dbReference type="Gene3D" id="3.40.50.620">
    <property type="entry name" value="HUPs"/>
    <property type="match status" value="1"/>
</dbReference>
<dbReference type="InterPro" id="IPR006016">
    <property type="entry name" value="UspA"/>
</dbReference>
<dbReference type="AlphaFoldDB" id="A0ABD5NIG1"/>
<sequence>MNRGLVVVANSDRHVALLETAGEFARGADAELVLLSTLTETEYEADRDALKTLEEIEGATYGIDATEERLERAAQKIANETIVDMDVDYRIAPRVVGDGSLADEILQVADDLECDHIFVVGQKRSPTGKALFGNVAQSVILGFDGRVTVDLE</sequence>
<feature type="domain" description="UspA" evidence="1">
    <location>
        <begin position="5"/>
        <end position="144"/>
    </location>
</feature>
<evidence type="ECO:0000313" key="3">
    <source>
        <dbReference type="Proteomes" id="UP001595846"/>
    </source>
</evidence>
<evidence type="ECO:0000313" key="2">
    <source>
        <dbReference type="EMBL" id="MFC3956778.1"/>
    </source>
</evidence>
<reference evidence="2 3" key="1">
    <citation type="journal article" date="2019" name="Int. J. Syst. Evol. Microbiol.">
        <title>The Global Catalogue of Microorganisms (GCM) 10K type strain sequencing project: providing services to taxonomists for standard genome sequencing and annotation.</title>
        <authorList>
            <consortium name="The Broad Institute Genomics Platform"/>
            <consortium name="The Broad Institute Genome Sequencing Center for Infectious Disease"/>
            <person name="Wu L."/>
            <person name="Ma J."/>
        </authorList>
    </citation>
    <scope>NUCLEOTIDE SEQUENCE [LARGE SCALE GENOMIC DNA]</scope>
    <source>
        <strain evidence="2 3">IBRC-M 10256</strain>
    </source>
</reference>
<proteinExistence type="predicted"/>
<dbReference type="CDD" id="cd00293">
    <property type="entry name" value="USP-like"/>
    <property type="match status" value="1"/>
</dbReference>
<name>A0ABD5NIG1_9EURY</name>
<dbReference type="RefSeq" id="WP_256532281.1">
    <property type="nucleotide sequence ID" value="NZ_CP101824.1"/>
</dbReference>
<organism evidence="2 3">
    <name type="scientific">Halovivax cerinus</name>
    <dbReference type="NCBI Taxonomy" id="1487865"/>
    <lineage>
        <taxon>Archaea</taxon>
        <taxon>Methanobacteriati</taxon>
        <taxon>Methanobacteriota</taxon>
        <taxon>Stenosarchaea group</taxon>
        <taxon>Halobacteria</taxon>
        <taxon>Halobacteriales</taxon>
        <taxon>Natrialbaceae</taxon>
        <taxon>Halovivax</taxon>
    </lineage>
</organism>
<comment type="caution">
    <text evidence="2">The sequence shown here is derived from an EMBL/GenBank/DDBJ whole genome shotgun (WGS) entry which is preliminary data.</text>
</comment>
<accession>A0ABD5NIG1</accession>